<dbReference type="AlphaFoldDB" id="A0A6A6XLD5"/>
<evidence type="ECO:0000313" key="3">
    <source>
        <dbReference type="Proteomes" id="UP000799757"/>
    </source>
</evidence>
<reference evidence="2" key="1">
    <citation type="journal article" date="2020" name="Stud. Mycol.">
        <title>101 Dothideomycetes genomes: a test case for predicting lifestyles and emergence of pathogens.</title>
        <authorList>
            <person name="Haridas S."/>
            <person name="Albert R."/>
            <person name="Binder M."/>
            <person name="Bloem J."/>
            <person name="Labutti K."/>
            <person name="Salamov A."/>
            <person name="Andreopoulos B."/>
            <person name="Baker S."/>
            <person name="Barry K."/>
            <person name="Bills G."/>
            <person name="Bluhm B."/>
            <person name="Cannon C."/>
            <person name="Castanera R."/>
            <person name="Culley D."/>
            <person name="Daum C."/>
            <person name="Ezra D."/>
            <person name="Gonzalez J."/>
            <person name="Henrissat B."/>
            <person name="Kuo A."/>
            <person name="Liang C."/>
            <person name="Lipzen A."/>
            <person name="Lutzoni F."/>
            <person name="Magnuson J."/>
            <person name="Mondo S."/>
            <person name="Nolan M."/>
            <person name="Ohm R."/>
            <person name="Pangilinan J."/>
            <person name="Park H.-J."/>
            <person name="Ramirez L."/>
            <person name="Alfaro M."/>
            <person name="Sun H."/>
            <person name="Tritt A."/>
            <person name="Yoshinaga Y."/>
            <person name="Zwiers L.-H."/>
            <person name="Turgeon B."/>
            <person name="Goodwin S."/>
            <person name="Spatafora J."/>
            <person name="Crous P."/>
            <person name="Grigoriev I."/>
        </authorList>
    </citation>
    <scope>NUCLEOTIDE SEQUENCE</scope>
    <source>
        <strain evidence="2">CBS 109.77</strain>
    </source>
</reference>
<feature type="domain" description="Clr5" evidence="1">
    <location>
        <begin position="10"/>
        <end position="57"/>
    </location>
</feature>
<evidence type="ECO:0000313" key="2">
    <source>
        <dbReference type="EMBL" id="KAF2796715.1"/>
    </source>
</evidence>
<dbReference type="InterPro" id="IPR025676">
    <property type="entry name" value="Clr5_dom"/>
</dbReference>
<evidence type="ECO:0000259" key="1">
    <source>
        <dbReference type="Pfam" id="PF14420"/>
    </source>
</evidence>
<accession>A0A6A6XLD5</accession>
<proteinExistence type="predicted"/>
<gene>
    <name evidence="2" type="ORF">K505DRAFT_359073</name>
</gene>
<organism evidence="2 3">
    <name type="scientific">Melanomma pulvis-pyrius CBS 109.77</name>
    <dbReference type="NCBI Taxonomy" id="1314802"/>
    <lineage>
        <taxon>Eukaryota</taxon>
        <taxon>Fungi</taxon>
        <taxon>Dikarya</taxon>
        <taxon>Ascomycota</taxon>
        <taxon>Pezizomycotina</taxon>
        <taxon>Dothideomycetes</taxon>
        <taxon>Pleosporomycetidae</taxon>
        <taxon>Pleosporales</taxon>
        <taxon>Melanommataceae</taxon>
        <taxon>Melanomma</taxon>
    </lineage>
</organism>
<dbReference type="OrthoDB" id="3780939at2759"/>
<dbReference type="Pfam" id="PF14420">
    <property type="entry name" value="Clr5"/>
    <property type="match status" value="1"/>
</dbReference>
<protein>
    <recommendedName>
        <fullName evidence="1">Clr5 domain-containing protein</fullName>
    </recommendedName>
</protein>
<keyword evidence="3" id="KW-1185">Reference proteome</keyword>
<sequence length="122" mass="14410">MPVGRRAINIQPHKEELVGLFHEGLTYEQLRTWLANTHHVTASLRTIKTWFKRWKVTRRLPTGIEDRIKRRIQVLFFEVGLEDHEILEVLRGEGHTIGKYTVTRLRLELGLQKRTYGRAAKK</sequence>
<dbReference type="Proteomes" id="UP000799757">
    <property type="component" value="Unassembled WGS sequence"/>
</dbReference>
<name>A0A6A6XLD5_9PLEO</name>
<dbReference type="EMBL" id="MU001824">
    <property type="protein sequence ID" value="KAF2796715.1"/>
    <property type="molecule type" value="Genomic_DNA"/>
</dbReference>